<comment type="caution">
    <text evidence="2">The sequence shown here is derived from an EMBL/GenBank/DDBJ whole genome shotgun (WGS) entry which is preliminary data.</text>
</comment>
<feature type="transmembrane region" description="Helical" evidence="1">
    <location>
        <begin position="100"/>
        <end position="124"/>
    </location>
</feature>
<keyword evidence="1" id="KW-0472">Membrane</keyword>
<protein>
    <submittedName>
        <fullName evidence="2">Uncharacterized protein</fullName>
    </submittedName>
</protein>
<keyword evidence="1" id="KW-1133">Transmembrane helix</keyword>
<evidence type="ECO:0000313" key="2">
    <source>
        <dbReference type="EMBL" id="CAF0958286.1"/>
    </source>
</evidence>
<keyword evidence="4" id="KW-1185">Reference proteome</keyword>
<gene>
    <name evidence="2" type="ORF">GPM918_LOCUS11617</name>
    <name evidence="3" type="ORF">SRO942_LOCUS11618</name>
</gene>
<dbReference type="Proteomes" id="UP000663829">
    <property type="component" value="Unassembled WGS sequence"/>
</dbReference>
<feature type="non-terminal residue" evidence="2">
    <location>
        <position position="234"/>
    </location>
</feature>
<evidence type="ECO:0000256" key="1">
    <source>
        <dbReference type="SAM" id="Phobius"/>
    </source>
</evidence>
<organism evidence="2 4">
    <name type="scientific">Didymodactylos carnosus</name>
    <dbReference type="NCBI Taxonomy" id="1234261"/>
    <lineage>
        <taxon>Eukaryota</taxon>
        <taxon>Metazoa</taxon>
        <taxon>Spiralia</taxon>
        <taxon>Gnathifera</taxon>
        <taxon>Rotifera</taxon>
        <taxon>Eurotatoria</taxon>
        <taxon>Bdelloidea</taxon>
        <taxon>Philodinida</taxon>
        <taxon>Philodinidae</taxon>
        <taxon>Didymodactylos</taxon>
    </lineage>
</organism>
<name>A0A814DNV2_9BILA</name>
<dbReference type="EMBL" id="CAJNOQ010002437">
    <property type="protein sequence ID" value="CAF0958286.1"/>
    <property type="molecule type" value="Genomic_DNA"/>
</dbReference>
<proteinExistence type="predicted"/>
<accession>A0A814DNV2</accession>
<feature type="transmembrane region" description="Helical" evidence="1">
    <location>
        <begin position="173"/>
        <end position="197"/>
    </location>
</feature>
<keyword evidence="1" id="KW-0812">Transmembrane</keyword>
<evidence type="ECO:0000313" key="3">
    <source>
        <dbReference type="EMBL" id="CAF3733151.1"/>
    </source>
</evidence>
<evidence type="ECO:0000313" key="4">
    <source>
        <dbReference type="Proteomes" id="UP000663829"/>
    </source>
</evidence>
<dbReference type="EMBL" id="CAJOBC010002437">
    <property type="protein sequence ID" value="CAF3733151.1"/>
    <property type="molecule type" value="Genomic_DNA"/>
</dbReference>
<dbReference type="Gene3D" id="1.20.140.150">
    <property type="match status" value="1"/>
</dbReference>
<reference evidence="2" key="1">
    <citation type="submission" date="2021-02" db="EMBL/GenBank/DDBJ databases">
        <authorList>
            <person name="Nowell W R."/>
        </authorList>
    </citation>
    <scope>NUCLEOTIDE SEQUENCE</scope>
</reference>
<sequence>MYDDSSMRSDATVSVINITSIATQYYDIQRKFFIVLYPTTFYYCLIMDPYNTLVPTNSILSNGGIGTYPMNADAFGIYPLNAGIQQRPYRGGFLSRIPNLFIPAIFLLAFSWLLQAIATFIPYWSKYSGVGNSRAGLWSARANGTMIQNFYFPINITENMTSFSFTRAQTKGYIVTVQFLMTFNFVFMLIVLILLVIDQLRHSRRSEESFLQNEQNSSETAMKYALLLYITYVM</sequence>
<dbReference type="AlphaFoldDB" id="A0A814DNV2"/>
<dbReference type="Proteomes" id="UP000681722">
    <property type="component" value="Unassembled WGS sequence"/>
</dbReference>